<evidence type="ECO:0000313" key="10">
    <source>
        <dbReference type="Proteomes" id="UP001652445"/>
    </source>
</evidence>
<evidence type="ECO:0000256" key="3">
    <source>
        <dbReference type="ARBA" id="ARBA00012897"/>
    </source>
</evidence>
<keyword evidence="4 6" id="KW-0560">Oxidoreductase</keyword>
<dbReference type="InterPro" id="IPR036291">
    <property type="entry name" value="NAD(P)-bd_dom_sf"/>
</dbReference>
<comment type="caution">
    <text evidence="9">The sequence shown here is derived from an EMBL/GenBank/DDBJ whole genome shotgun (WGS) entry which is preliminary data.</text>
</comment>
<dbReference type="GO" id="GO:0000286">
    <property type="term" value="F:alanine dehydrogenase activity"/>
    <property type="evidence" value="ECO:0007669"/>
    <property type="project" value="UniProtKB-EC"/>
</dbReference>
<dbReference type="EMBL" id="JAOQIO010000095">
    <property type="protein sequence ID" value="MCU6795920.1"/>
    <property type="molecule type" value="Genomic_DNA"/>
</dbReference>
<accession>A0ABT2UMP1</accession>
<evidence type="ECO:0000256" key="1">
    <source>
        <dbReference type="ARBA" id="ARBA00005206"/>
    </source>
</evidence>
<dbReference type="Gene3D" id="3.40.50.720">
    <property type="entry name" value="NAD(P)-binding Rossmann-like Domain"/>
    <property type="match status" value="2"/>
</dbReference>
<sequence>MTGHHSIIGVPKEIKNNENRVALTPGGAAYLHVQGHRVLMESGAGEGSGFTDQDYLNEGAEVLDQAADVWGQADMIMKVKEPLPEEYGFFRKDLLLFTYLHLAAESRLAEALIKSHVTGVAYETIQMTNGSLPLLTPMSEVAGRMSVQIGAQFLERLNGGRGILLGGVPGVPPADVIILGGGVVGTNAAKMAMGLGANVLIIDRSTDRLRYLDDVFQGRLRTLMSSPYNVASAVKRADLLIGAVLIPGARAPKLVTEQMVQQMKQGSVIVDVAVDQGGTIETIDRVTTHSDPVYVKHGVIHYAVANMPGAVPRTSTMALTNVTLAYASELAGKGLGEAIRVHPELRPGVNTFQGHVTHAAVADALKLPWVELDSLLSGDQDKGT</sequence>
<gene>
    <name evidence="9" type="primary">ald</name>
    <name evidence="9" type="ORF">OB236_27755</name>
</gene>
<keyword evidence="5 6" id="KW-0520">NAD</keyword>
<keyword evidence="10" id="KW-1185">Reference proteome</keyword>
<protein>
    <recommendedName>
        <fullName evidence="3 6">Alanine dehydrogenase</fullName>
        <ecNumber evidence="3 6">1.4.1.1</ecNumber>
    </recommendedName>
</protein>
<evidence type="ECO:0000256" key="4">
    <source>
        <dbReference type="ARBA" id="ARBA00023002"/>
    </source>
</evidence>
<evidence type="ECO:0000256" key="5">
    <source>
        <dbReference type="ARBA" id="ARBA00023027"/>
    </source>
</evidence>
<comment type="pathway">
    <text evidence="1">Amino-acid degradation; L-alanine degradation via dehydrogenase pathway; NH(3) and pyruvate from L-alanine: step 1/1.</text>
</comment>
<dbReference type="InterPro" id="IPR008143">
    <property type="entry name" value="Ala_DH/PNT_CS2"/>
</dbReference>
<name>A0ABT2UMP1_9BACL</name>
<dbReference type="CDD" id="cd05305">
    <property type="entry name" value="L-AlaDH"/>
    <property type="match status" value="1"/>
</dbReference>
<dbReference type="RefSeq" id="WP_262686802.1">
    <property type="nucleotide sequence ID" value="NZ_JAOQIO010000095.1"/>
</dbReference>
<dbReference type="SMART" id="SM01003">
    <property type="entry name" value="AlaDh_PNT_N"/>
    <property type="match status" value="1"/>
</dbReference>
<dbReference type="SUPFAM" id="SSF52283">
    <property type="entry name" value="Formate/glycerate dehydrogenase catalytic domain-like"/>
    <property type="match status" value="1"/>
</dbReference>
<dbReference type="PROSITE" id="PS00837">
    <property type="entry name" value="ALADH_PNT_2"/>
    <property type="match status" value="1"/>
</dbReference>
<dbReference type="PANTHER" id="PTHR42795:SF1">
    <property type="entry name" value="ALANINE DEHYDROGENASE"/>
    <property type="match status" value="1"/>
</dbReference>
<evidence type="ECO:0000313" key="9">
    <source>
        <dbReference type="EMBL" id="MCU6795920.1"/>
    </source>
</evidence>
<evidence type="ECO:0000259" key="7">
    <source>
        <dbReference type="SMART" id="SM01002"/>
    </source>
</evidence>
<comment type="similarity">
    <text evidence="2 6">Belongs to the AlaDH/PNT family.</text>
</comment>
<dbReference type="InterPro" id="IPR007698">
    <property type="entry name" value="AlaDH/PNT_NAD(H)-bd"/>
</dbReference>
<dbReference type="NCBIfam" id="TIGR00518">
    <property type="entry name" value="alaDH"/>
    <property type="match status" value="1"/>
</dbReference>
<comment type="catalytic activity">
    <reaction evidence="6">
        <text>L-alanine + NAD(+) + H2O = pyruvate + NH4(+) + NADH + H(+)</text>
        <dbReference type="Rhea" id="RHEA:18405"/>
        <dbReference type="ChEBI" id="CHEBI:15361"/>
        <dbReference type="ChEBI" id="CHEBI:15377"/>
        <dbReference type="ChEBI" id="CHEBI:15378"/>
        <dbReference type="ChEBI" id="CHEBI:28938"/>
        <dbReference type="ChEBI" id="CHEBI:57540"/>
        <dbReference type="ChEBI" id="CHEBI:57945"/>
        <dbReference type="ChEBI" id="CHEBI:57972"/>
        <dbReference type="EC" id="1.4.1.1"/>
    </reaction>
</comment>
<dbReference type="Pfam" id="PF01262">
    <property type="entry name" value="AlaDh_PNT_C"/>
    <property type="match status" value="1"/>
</dbReference>
<dbReference type="InterPro" id="IPR007886">
    <property type="entry name" value="AlaDH/PNT_N"/>
</dbReference>
<dbReference type="SUPFAM" id="SSF51735">
    <property type="entry name" value="NAD(P)-binding Rossmann-fold domains"/>
    <property type="match status" value="1"/>
</dbReference>
<dbReference type="Proteomes" id="UP001652445">
    <property type="component" value="Unassembled WGS sequence"/>
</dbReference>
<proteinExistence type="inferred from homology"/>
<dbReference type="PIRSF" id="PIRSF000183">
    <property type="entry name" value="Alanine_dh"/>
    <property type="match status" value="1"/>
</dbReference>
<reference evidence="9 10" key="1">
    <citation type="submission" date="2022-09" db="EMBL/GenBank/DDBJ databases">
        <authorList>
            <person name="Han X.L."/>
            <person name="Wang Q."/>
            <person name="Lu T."/>
        </authorList>
    </citation>
    <scope>NUCLEOTIDE SEQUENCE [LARGE SCALE GENOMIC DNA]</scope>
    <source>
        <strain evidence="9 10">WQ 127069</strain>
    </source>
</reference>
<evidence type="ECO:0000259" key="8">
    <source>
        <dbReference type="SMART" id="SM01003"/>
    </source>
</evidence>
<evidence type="ECO:0000256" key="6">
    <source>
        <dbReference type="PIRNR" id="PIRNR000183"/>
    </source>
</evidence>
<dbReference type="EC" id="1.4.1.1" evidence="3 6"/>
<evidence type="ECO:0000256" key="2">
    <source>
        <dbReference type="ARBA" id="ARBA00005689"/>
    </source>
</evidence>
<organism evidence="9 10">
    <name type="scientific">Paenibacillus baimaensis</name>
    <dbReference type="NCBI Taxonomy" id="2982185"/>
    <lineage>
        <taxon>Bacteria</taxon>
        <taxon>Bacillati</taxon>
        <taxon>Bacillota</taxon>
        <taxon>Bacilli</taxon>
        <taxon>Bacillales</taxon>
        <taxon>Paenibacillaceae</taxon>
        <taxon>Paenibacillus</taxon>
    </lineage>
</organism>
<dbReference type="Pfam" id="PF05222">
    <property type="entry name" value="AlaDh_PNT_N"/>
    <property type="match status" value="1"/>
</dbReference>
<feature type="domain" description="Alanine dehydrogenase/pyridine nucleotide transhydrogenase NAD(H)-binding" evidence="7">
    <location>
        <begin position="154"/>
        <end position="303"/>
    </location>
</feature>
<dbReference type="PANTHER" id="PTHR42795">
    <property type="entry name" value="ALANINE DEHYDROGENASE"/>
    <property type="match status" value="1"/>
</dbReference>
<dbReference type="SMART" id="SM01002">
    <property type="entry name" value="AlaDh_PNT_C"/>
    <property type="match status" value="1"/>
</dbReference>
<feature type="domain" description="Alanine dehydrogenase/pyridine nucleotide transhydrogenase N-terminal" evidence="8">
    <location>
        <begin position="9"/>
        <end position="142"/>
    </location>
</feature>
<dbReference type="InterPro" id="IPR008141">
    <property type="entry name" value="Ala_DH"/>
</dbReference>